<proteinExistence type="predicted"/>
<organism evidence="1">
    <name type="scientific">Anopheles triannulatus</name>
    <dbReference type="NCBI Taxonomy" id="58253"/>
    <lineage>
        <taxon>Eukaryota</taxon>
        <taxon>Metazoa</taxon>
        <taxon>Ecdysozoa</taxon>
        <taxon>Arthropoda</taxon>
        <taxon>Hexapoda</taxon>
        <taxon>Insecta</taxon>
        <taxon>Pterygota</taxon>
        <taxon>Neoptera</taxon>
        <taxon>Endopterygota</taxon>
        <taxon>Diptera</taxon>
        <taxon>Nematocera</taxon>
        <taxon>Culicoidea</taxon>
        <taxon>Culicidae</taxon>
        <taxon>Anophelinae</taxon>
        <taxon>Anopheles</taxon>
    </lineage>
</organism>
<dbReference type="EMBL" id="GGFK01013874">
    <property type="protein sequence ID" value="MBW47195.1"/>
    <property type="molecule type" value="Transcribed_RNA"/>
</dbReference>
<name>A0A2M4B2D3_9DIPT</name>
<reference evidence="1" key="1">
    <citation type="submission" date="2018-01" db="EMBL/GenBank/DDBJ databases">
        <title>An insight into the sialome of Amazonian anophelines.</title>
        <authorList>
            <person name="Ribeiro J.M."/>
            <person name="Scarpassa V."/>
            <person name="Calvo E."/>
        </authorList>
    </citation>
    <scope>NUCLEOTIDE SEQUENCE</scope>
    <source>
        <tissue evidence="1">Salivary glands</tissue>
    </source>
</reference>
<evidence type="ECO:0000313" key="1">
    <source>
        <dbReference type="EMBL" id="MBW47195.1"/>
    </source>
</evidence>
<dbReference type="AlphaFoldDB" id="A0A2M4B2D3"/>
<sequence length="115" mass="12803">MKPVLMLLWIVWSICSRHVIIAIPATRLRLMLCAARRMRPSSGSRAKSFRTICSQVLEEIFTLRSTIGVIHSEIVRSSAALTICFRCGCVCRRATFGEKVTCGAMPARLVMLMSA</sequence>
<accession>A0A2M4B2D3</accession>
<protein>
    <submittedName>
        <fullName evidence="1">Putative secreted protein</fullName>
    </submittedName>
</protein>